<evidence type="ECO:0000313" key="10">
    <source>
        <dbReference type="Proteomes" id="UP000805418"/>
    </source>
</evidence>
<dbReference type="PANTHER" id="PTHR45973:SF23">
    <property type="entry name" value="PROTEIN PHOSPHATASE 1 REGULATORY SUBUNIT 7"/>
    <property type="match status" value="1"/>
</dbReference>
<dbReference type="InterPro" id="IPR003591">
    <property type="entry name" value="Leu-rich_rpt_typical-subtyp"/>
</dbReference>
<name>A0A8I3S5N5_CANLF</name>
<evidence type="ECO:0000256" key="8">
    <source>
        <dbReference type="SAM" id="MobiDB-lite"/>
    </source>
</evidence>
<evidence type="ECO:0000256" key="3">
    <source>
        <dbReference type="ARBA" id="ARBA00022737"/>
    </source>
</evidence>
<dbReference type="InterPro" id="IPR025875">
    <property type="entry name" value="Leu-rich_rpt_4"/>
</dbReference>
<evidence type="ECO:0000313" key="9">
    <source>
        <dbReference type="Ensembl" id="ENSCAFP00845031017.1"/>
    </source>
</evidence>
<dbReference type="GO" id="GO:0005634">
    <property type="term" value="C:nucleus"/>
    <property type="evidence" value="ECO:0007669"/>
    <property type="project" value="UniProtKB-SubCell"/>
</dbReference>
<sequence>MRHWGRASASGFKPGVGAHWLSWRRAGSPDWPRGLRPQIPERGRAANMAAERGAGQQQSQEMMEVDRRVESEESGDEEGKKQSSGIVADLSEQSLKDGEEQGEEDPEGTRPKGQELPVDMETISLDRDAEDIDLNHYRIGKIEGFEVLKKVKTLCLRQNLIKCIENLGELQSLRELDLYDNQIKKIENLEALTHLEILDISFNLLRNIEGVDKLTRLRKLFLVNNKISKIENISNLHQLQMLELGSNRIRAIENIDTLTSLESLFLGKNKITKLQNLDALTNLTVLSMQVLIHLCSHGLHPAGSRSAGPPSRLSLTVSESTLLLPGSNCNVRFQRHTYVHIKLPSLGGFQPEGRLEKVALVLEPPEACGLMVGATHPTPAQRAEPCVWQLASTRRCLGSCCLSYLKQTSRVRLWRGGVGGCSGCGGSPGTARAS</sequence>
<evidence type="ECO:0000256" key="6">
    <source>
        <dbReference type="ARBA" id="ARBA00023476"/>
    </source>
</evidence>
<dbReference type="InterPro" id="IPR032675">
    <property type="entry name" value="LRR_dom_sf"/>
</dbReference>
<gene>
    <name evidence="9" type="primary">PPP1R7</name>
</gene>
<feature type="region of interest" description="Disordered" evidence="8">
    <location>
        <begin position="25"/>
        <end position="117"/>
    </location>
</feature>
<keyword evidence="2" id="KW-0433">Leucine-rich repeat</keyword>
<evidence type="ECO:0000256" key="5">
    <source>
        <dbReference type="ARBA" id="ARBA00023460"/>
    </source>
</evidence>
<dbReference type="InterPro" id="IPR001611">
    <property type="entry name" value="Leu-rich_rpt"/>
</dbReference>
<evidence type="ECO:0000256" key="7">
    <source>
        <dbReference type="ARBA" id="ARBA00031020"/>
    </source>
</evidence>
<dbReference type="FunFam" id="3.80.10.10:FF:000127">
    <property type="entry name" value="protein phosphatase 1 regulatory subunit 7 isoform X2"/>
    <property type="match status" value="1"/>
</dbReference>
<dbReference type="SMART" id="SM00365">
    <property type="entry name" value="LRR_SD22"/>
    <property type="match status" value="6"/>
</dbReference>
<dbReference type="Ensembl" id="ENSCAFT00845039585.1">
    <property type="protein sequence ID" value="ENSCAFP00845031017.1"/>
    <property type="gene ID" value="ENSCAFG00845022243.1"/>
</dbReference>
<comment type="similarity">
    <text evidence="5">Belongs to the SDS22 family.</text>
</comment>
<dbReference type="SUPFAM" id="SSF52058">
    <property type="entry name" value="L domain-like"/>
    <property type="match status" value="1"/>
</dbReference>
<keyword evidence="3" id="KW-0677">Repeat</keyword>
<reference evidence="9" key="3">
    <citation type="submission" date="2025-09" db="UniProtKB">
        <authorList>
            <consortium name="Ensembl"/>
        </authorList>
    </citation>
    <scope>IDENTIFICATION</scope>
    <source>
        <strain evidence="9">Boxer</strain>
    </source>
</reference>
<dbReference type="AlphaFoldDB" id="A0A8I3S5N5"/>
<evidence type="ECO:0000256" key="1">
    <source>
        <dbReference type="ARBA" id="ARBA00004123"/>
    </source>
</evidence>
<dbReference type="PROSITE" id="PS51450">
    <property type="entry name" value="LRR"/>
    <property type="match status" value="6"/>
</dbReference>
<proteinExistence type="inferred from homology"/>
<accession>A0A8I3S5N5</accession>
<evidence type="ECO:0000256" key="2">
    <source>
        <dbReference type="ARBA" id="ARBA00022614"/>
    </source>
</evidence>
<reference evidence="9" key="1">
    <citation type="submission" date="2020-03" db="EMBL/GenBank/DDBJ databases">
        <title>Long-read based genome assembly of a Labrador retriever dog.</title>
        <authorList>
            <person name="Eory L."/>
            <person name="Zhang W."/>
            <person name="Schoenebeck J."/>
        </authorList>
    </citation>
    <scope>NUCLEOTIDE SEQUENCE [LARGE SCALE GENOMIC DNA]</scope>
    <source>
        <strain evidence="9">Labrador retriever</strain>
    </source>
</reference>
<dbReference type="SMART" id="SM00369">
    <property type="entry name" value="LRR_TYP"/>
    <property type="match status" value="3"/>
</dbReference>
<comment type="subcellular location">
    <subcellularLocation>
        <location evidence="1">Nucleus</location>
    </subcellularLocation>
</comment>
<dbReference type="Proteomes" id="UP000805418">
    <property type="component" value="Chromosome 25"/>
</dbReference>
<dbReference type="Gene3D" id="3.80.10.10">
    <property type="entry name" value="Ribonuclease Inhibitor"/>
    <property type="match status" value="1"/>
</dbReference>
<dbReference type="PANTHER" id="PTHR45973">
    <property type="entry name" value="PROTEIN PHOSPHATASE 1 REGULATORY SUBUNIT SDS22-RELATED"/>
    <property type="match status" value="1"/>
</dbReference>
<dbReference type="InterPro" id="IPR050576">
    <property type="entry name" value="Cilia_flagella_integrity"/>
</dbReference>
<dbReference type="GeneTree" id="ENSGT00940000158551"/>
<evidence type="ECO:0000256" key="4">
    <source>
        <dbReference type="ARBA" id="ARBA00023242"/>
    </source>
</evidence>
<keyword evidence="4" id="KW-0539">Nucleus</keyword>
<organism evidence="9 10">
    <name type="scientific">Canis lupus familiaris</name>
    <name type="common">Dog</name>
    <name type="synonym">Canis familiaris</name>
    <dbReference type="NCBI Taxonomy" id="9615"/>
    <lineage>
        <taxon>Eukaryota</taxon>
        <taxon>Metazoa</taxon>
        <taxon>Chordata</taxon>
        <taxon>Craniata</taxon>
        <taxon>Vertebrata</taxon>
        <taxon>Euteleostomi</taxon>
        <taxon>Mammalia</taxon>
        <taxon>Eutheria</taxon>
        <taxon>Laurasiatheria</taxon>
        <taxon>Carnivora</taxon>
        <taxon>Caniformia</taxon>
        <taxon>Canidae</taxon>
        <taxon>Canis</taxon>
    </lineage>
</organism>
<reference evidence="9" key="2">
    <citation type="submission" date="2025-08" db="UniProtKB">
        <authorList>
            <consortium name="Ensembl"/>
        </authorList>
    </citation>
    <scope>IDENTIFICATION</scope>
    <source>
        <strain evidence="9">Boxer</strain>
    </source>
</reference>
<dbReference type="Pfam" id="PF12799">
    <property type="entry name" value="LRR_4"/>
    <property type="match status" value="2"/>
</dbReference>
<feature type="compositionally biased region" description="Basic and acidic residues" evidence="8">
    <location>
        <begin position="64"/>
        <end position="81"/>
    </location>
</feature>
<protein>
    <recommendedName>
        <fullName evidence="6">Protein phosphatase 1 regulatory subunit 7</fullName>
    </recommendedName>
    <alternativeName>
        <fullName evidence="7">Protein phosphatase 1 regulatory subunit 22</fullName>
    </alternativeName>
</protein>
<keyword evidence="10" id="KW-1185">Reference proteome</keyword>